<evidence type="ECO:0000313" key="1">
    <source>
        <dbReference type="EMBL" id="MDQ0352038.1"/>
    </source>
</evidence>
<evidence type="ECO:0008006" key="3">
    <source>
        <dbReference type="Google" id="ProtNLM"/>
    </source>
</evidence>
<keyword evidence="2" id="KW-1185">Reference proteome</keyword>
<gene>
    <name evidence="1" type="ORF">J2R98_001872</name>
</gene>
<dbReference type="InterPro" id="IPR005552">
    <property type="entry name" value="Scramblase"/>
</dbReference>
<dbReference type="PANTHER" id="PTHR23248">
    <property type="entry name" value="PHOSPHOLIPID SCRAMBLASE-RELATED"/>
    <property type="match status" value="1"/>
</dbReference>
<reference evidence="1 2" key="1">
    <citation type="submission" date="2023-07" db="EMBL/GenBank/DDBJ databases">
        <title>Genomic Encyclopedia of Type Strains, Phase IV (KMG-IV): sequencing the most valuable type-strain genomes for metagenomic binning, comparative biology and taxonomic classification.</title>
        <authorList>
            <person name="Goeker M."/>
        </authorList>
    </citation>
    <scope>NUCLEOTIDE SEQUENCE [LARGE SCALE GENOMIC DNA]</scope>
    <source>
        <strain evidence="1 2">DSM 15448</strain>
    </source>
</reference>
<name>A0ABU0DU98_9BACI</name>
<dbReference type="PANTHER" id="PTHR23248:SF9">
    <property type="entry name" value="PHOSPHOLIPID SCRAMBLASE"/>
    <property type="match status" value="1"/>
</dbReference>
<organism evidence="1 2">
    <name type="scientific">Alkalibacillus filiformis</name>
    <dbReference type="NCBI Taxonomy" id="200990"/>
    <lineage>
        <taxon>Bacteria</taxon>
        <taxon>Bacillati</taxon>
        <taxon>Bacillota</taxon>
        <taxon>Bacilli</taxon>
        <taxon>Bacillales</taxon>
        <taxon>Bacillaceae</taxon>
        <taxon>Alkalibacillus</taxon>
    </lineage>
</organism>
<accession>A0ABU0DU98</accession>
<protein>
    <recommendedName>
        <fullName evidence="3">Scramblase</fullName>
    </recommendedName>
</protein>
<dbReference type="EMBL" id="JAUSUP010000005">
    <property type="protein sequence ID" value="MDQ0352038.1"/>
    <property type="molecule type" value="Genomic_DNA"/>
</dbReference>
<sequence>MALENEQLILVDKLNKVELSGFARLNEYLVKNGEGEQILRIEERSKGLSTRLLSSVRRSFEMVVFQGNREYIRLQKPFRLTNHKLDIHDDYGLLGSIEKSFIENRYIVRDKDQEPCFELSSSIVWARSFNIENMSREEVGVIEKKWPDNIKRLVKSDNFFGMKIDRELSVENKKILLGAIILIDFIHFN</sequence>
<evidence type="ECO:0000313" key="2">
    <source>
        <dbReference type="Proteomes" id="UP001236723"/>
    </source>
</evidence>
<dbReference type="Pfam" id="PF03803">
    <property type="entry name" value="Scramblase"/>
    <property type="match status" value="1"/>
</dbReference>
<dbReference type="RefSeq" id="WP_307068260.1">
    <property type="nucleotide sequence ID" value="NZ_JAUSUP010000005.1"/>
</dbReference>
<proteinExistence type="predicted"/>
<dbReference type="Proteomes" id="UP001236723">
    <property type="component" value="Unassembled WGS sequence"/>
</dbReference>
<comment type="caution">
    <text evidence="1">The sequence shown here is derived from an EMBL/GenBank/DDBJ whole genome shotgun (WGS) entry which is preliminary data.</text>
</comment>